<organism evidence="2 3">
    <name type="scientific">Limosilactobacillus albertensis</name>
    <dbReference type="NCBI Taxonomy" id="2759752"/>
    <lineage>
        <taxon>Bacteria</taxon>
        <taxon>Bacillati</taxon>
        <taxon>Bacillota</taxon>
        <taxon>Bacilli</taxon>
        <taxon>Lactobacillales</taxon>
        <taxon>Lactobacillaceae</taxon>
        <taxon>Limosilactobacillus</taxon>
    </lineage>
</organism>
<keyword evidence="1" id="KW-0472">Membrane</keyword>
<accession>A0A7W3TSP1</accession>
<proteinExistence type="predicted"/>
<feature type="transmembrane region" description="Helical" evidence="1">
    <location>
        <begin position="334"/>
        <end position="353"/>
    </location>
</feature>
<evidence type="ECO:0000313" key="3">
    <source>
        <dbReference type="Proteomes" id="UP000518316"/>
    </source>
</evidence>
<feature type="transmembrane region" description="Helical" evidence="1">
    <location>
        <begin position="130"/>
        <end position="152"/>
    </location>
</feature>
<evidence type="ECO:0000256" key="1">
    <source>
        <dbReference type="SAM" id="Phobius"/>
    </source>
</evidence>
<feature type="transmembrane region" description="Helical" evidence="1">
    <location>
        <begin position="262"/>
        <end position="283"/>
    </location>
</feature>
<gene>
    <name evidence="2" type="ORF">H5S40_08360</name>
</gene>
<dbReference type="AlphaFoldDB" id="A0A7W3TSP1"/>
<dbReference type="InterPro" id="IPR045691">
    <property type="entry name" value="DUF6056"/>
</dbReference>
<dbReference type="Pfam" id="PF19528">
    <property type="entry name" value="DUF6056"/>
    <property type="match status" value="1"/>
</dbReference>
<reference evidence="2 3" key="1">
    <citation type="submission" date="2020-07" db="EMBL/GenBank/DDBJ databases">
        <title>Description of Limosilactobacillus balticus sp. nov., Limosilactobacillus agrestis sp. nov., Limosilactobacillus albertensis sp. nov., Limosilactobacillus rudii sp. nov., Limosilactobacillus fastidiosus sp. nov., five novel Limosilactobacillus species isolated from the vertebrate gastrointestinal tract, and proposal of 6 subspecies of Limosilactobacillus reuteri adapted to the gastrointestinal tract of specific vertebrate hosts.</title>
        <authorList>
            <person name="Li F."/>
            <person name="Cheng C."/>
            <person name="Zheng J."/>
            <person name="Quevedo R.M."/>
            <person name="Li J."/>
            <person name="Roos S."/>
            <person name="Gaenzle M.G."/>
            <person name="Walter J."/>
        </authorList>
    </citation>
    <scope>NUCLEOTIDE SEQUENCE [LARGE SCALE GENOMIC DNA]</scope>
    <source>
        <strain evidence="2 3">RRLNB_1_1</strain>
    </source>
</reference>
<dbReference type="EMBL" id="JACIVC010000064">
    <property type="protein sequence ID" value="MBB1070164.1"/>
    <property type="molecule type" value="Genomic_DNA"/>
</dbReference>
<feature type="transmembrane region" description="Helical" evidence="1">
    <location>
        <begin position="391"/>
        <end position="410"/>
    </location>
</feature>
<name>A0A7W3TSP1_9LACO</name>
<feature type="transmembrane region" description="Helical" evidence="1">
    <location>
        <begin position="12"/>
        <end position="32"/>
    </location>
</feature>
<feature type="transmembrane region" description="Helical" evidence="1">
    <location>
        <begin position="417"/>
        <end position="435"/>
    </location>
</feature>
<comment type="caution">
    <text evidence="2">The sequence shown here is derived from an EMBL/GenBank/DDBJ whole genome shotgun (WGS) entry which is preliminary data.</text>
</comment>
<keyword evidence="1" id="KW-0812">Transmembrane</keyword>
<feature type="transmembrane region" description="Helical" evidence="1">
    <location>
        <begin position="295"/>
        <end position="314"/>
    </location>
</feature>
<feature type="transmembrane region" description="Helical" evidence="1">
    <location>
        <begin position="203"/>
        <end position="222"/>
    </location>
</feature>
<protein>
    <submittedName>
        <fullName evidence="2">Uncharacterized protein</fullName>
    </submittedName>
</protein>
<dbReference type="RefSeq" id="WP_182598655.1">
    <property type="nucleotide sequence ID" value="NZ_JACIVC010000064.1"/>
</dbReference>
<evidence type="ECO:0000313" key="2">
    <source>
        <dbReference type="EMBL" id="MBB1070164.1"/>
    </source>
</evidence>
<sequence>MVSKNYLKYRTLFFIMVSALMFLFFYKVPLIGDDVYNLQHREMFNTVQKSFNYVVSQYGNWSSRTIINFFMYLFSTHNIIYFSFVTALLFYVLLESMSKIFNSENSIYVDICLCLLVLLTPFPYFSTAGWIATTTTYLWPIIVAIYAVTPLLVDQQMKWYQYILTSLAVIYATNNEQIMIVLLIVYIANITIWTLKHNVNFNYKYNCLQLIFILLNFVYFILCPGNRVRSQLETAKWFPEFSKLNMINKLDIGFMTTGEHVLFSNSLLVMLLTLLIFWAHILISKKHILISGANLILLFVANILFDVFILTGHFRSLFNFPKLGLLNQITITSIVQFLVYCCYIILLALTYYYGQNSYSYIEMISLLGGALLARIALGFSPTSYVSATRTFAVLGFTFLIMCIPLVKNILSKNKKVLIVLSVFAIINMSIFILQIKGIELNRFLPLWTNIW</sequence>
<feature type="transmembrane region" description="Helical" evidence="1">
    <location>
        <begin position="69"/>
        <end position="94"/>
    </location>
</feature>
<feature type="transmembrane region" description="Helical" evidence="1">
    <location>
        <begin position="180"/>
        <end position="196"/>
    </location>
</feature>
<keyword evidence="1" id="KW-1133">Transmembrane helix</keyword>
<keyword evidence="3" id="KW-1185">Reference proteome</keyword>
<dbReference type="Proteomes" id="UP000518316">
    <property type="component" value="Unassembled WGS sequence"/>
</dbReference>
<feature type="transmembrane region" description="Helical" evidence="1">
    <location>
        <begin position="106"/>
        <end position="124"/>
    </location>
</feature>